<protein>
    <submittedName>
        <fullName evidence="3">Uncharacterized protein</fullName>
    </submittedName>
</protein>
<name>A0A0A9BG68_ARUDO</name>
<feature type="transmembrane region" description="Helical" evidence="2">
    <location>
        <begin position="27"/>
        <end position="49"/>
    </location>
</feature>
<evidence type="ECO:0000313" key="3">
    <source>
        <dbReference type="EMBL" id="JAD60220.1"/>
    </source>
</evidence>
<proteinExistence type="predicted"/>
<evidence type="ECO:0000256" key="1">
    <source>
        <dbReference type="SAM" id="MobiDB-lite"/>
    </source>
</evidence>
<accession>A0A0A9BG68</accession>
<feature type="compositionally biased region" description="Basic residues" evidence="1">
    <location>
        <begin position="12"/>
        <end position="24"/>
    </location>
</feature>
<sequence length="72" mass="7583">MACAASGFSTIHTRKVRSPSRKKNSQVLTFCLSGAVTSPALVLSLAQLLGSGGLFGLLSPWRLFLESTTSLN</sequence>
<evidence type="ECO:0000256" key="2">
    <source>
        <dbReference type="SAM" id="Phobius"/>
    </source>
</evidence>
<feature type="region of interest" description="Disordered" evidence="1">
    <location>
        <begin position="1"/>
        <end position="24"/>
    </location>
</feature>
<keyword evidence="2" id="KW-0472">Membrane</keyword>
<keyword evidence="2" id="KW-0812">Transmembrane</keyword>
<organism evidence="3">
    <name type="scientific">Arundo donax</name>
    <name type="common">Giant reed</name>
    <name type="synonym">Donax arundinaceus</name>
    <dbReference type="NCBI Taxonomy" id="35708"/>
    <lineage>
        <taxon>Eukaryota</taxon>
        <taxon>Viridiplantae</taxon>
        <taxon>Streptophyta</taxon>
        <taxon>Embryophyta</taxon>
        <taxon>Tracheophyta</taxon>
        <taxon>Spermatophyta</taxon>
        <taxon>Magnoliopsida</taxon>
        <taxon>Liliopsida</taxon>
        <taxon>Poales</taxon>
        <taxon>Poaceae</taxon>
        <taxon>PACMAD clade</taxon>
        <taxon>Arundinoideae</taxon>
        <taxon>Arundineae</taxon>
        <taxon>Arundo</taxon>
    </lineage>
</organism>
<reference evidence="3" key="1">
    <citation type="submission" date="2014-09" db="EMBL/GenBank/DDBJ databases">
        <authorList>
            <person name="Magalhaes I.L.F."/>
            <person name="Oliveira U."/>
            <person name="Santos F.R."/>
            <person name="Vidigal T.H.D.A."/>
            <person name="Brescovit A.D."/>
            <person name="Santos A.J."/>
        </authorList>
    </citation>
    <scope>NUCLEOTIDE SEQUENCE</scope>
    <source>
        <tissue evidence="3">Shoot tissue taken approximately 20 cm above the soil surface</tissue>
    </source>
</reference>
<reference evidence="3" key="2">
    <citation type="journal article" date="2015" name="Data Brief">
        <title>Shoot transcriptome of the giant reed, Arundo donax.</title>
        <authorList>
            <person name="Barrero R.A."/>
            <person name="Guerrero F.D."/>
            <person name="Moolhuijzen P."/>
            <person name="Goolsby J.A."/>
            <person name="Tidwell J."/>
            <person name="Bellgard S.E."/>
            <person name="Bellgard M.I."/>
        </authorList>
    </citation>
    <scope>NUCLEOTIDE SEQUENCE</scope>
    <source>
        <tissue evidence="3">Shoot tissue taken approximately 20 cm above the soil surface</tissue>
    </source>
</reference>
<keyword evidence="2" id="KW-1133">Transmembrane helix</keyword>
<dbReference type="AlphaFoldDB" id="A0A0A9BG68"/>
<dbReference type="EMBL" id="GBRH01237675">
    <property type="protein sequence ID" value="JAD60220.1"/>
    <property type="molecule type" value="Transcribed_RNA"/>
</dbReference>